<comment type="subcellular location">
    <subcellularLocation>
        <location evidence="1">Membrane</location>
        <topology evidence="1">Multi-pass membrane protein</topology>
    </subcellularLocation>
</comment>
<feature type="non-terminal residue" evidence="7">
    <location>
        <position position="125"/>
    </location>
</feature>
<dbReference type="GO" id="GO:0016020">
    <property type="term" value="C:membrane"/>
    <property type="evidence" value="ECO:0007669"/>
    <property type="project" value="UniProtKB-SubCell"/>
</dbReference>
<evidence type="ECO:0000256" key="3">
    <source>
        <dbReference type="ARBA" id="ARBA00022692"/>
    </source>
</evidence>
<evidence type="ECO:0000256" key="5">
    <source>
        <dbReference type="ARBA" id="ARBA00023136"/>
    </source>
</evidence>
<keyword evidence="5 6" id="KW-0472">Membrane</keyword>
<sequence length="125" mass="13262">MRKGIEKASKWIVPTLFIILIILIIRSVTLPGASEGIKWYIGGFRFSELTPSVMAAALGMAFFSMSLGGTFMVIYGSYLNKKANLPRNAILTGIGASTAGILAGFVIFPAVFSFGLEPDSGPGLI</sequence>
<keyword evidence="3 6" id="KW-0812">Transmembrane</keyword>
<dbReference type="SUPFAM" id="SSF161070">
    <property type="entry name" value="SNF-like"/>
    <property type="match status" value="1"/>
</dbReference>
<feature type="transmembrane region" description="Helical" evidence="6">
    <location>
        <begin position="12"/>
        <end position="33"/>
    </location>
</feature>
<evidence type="ECO:0008006" key="8">
    <source>
        <dbReference type="Google" id="ProtNLM"/>
    </source>
</evidence>
<evidence type="ECO:0000256" key="6">
    <source>
        <dbReference type="SAM" id="Phobius"/>
    </source>
</evidence>
<protein>
    <recommendedName>
        <fullName evidence="8">Sodium-dependent transporter</fullName>
    </recommendedName>
</protein>
<reference evidence="7" key="1">
    <citation type="journal article" date="2015" name="Nature">
        <title>Complex archaea that bridge the gap between prokaryotes and eukaryotes.</title>
        <authorList>
            <person name="Spang A."/>
            <person name="Saw J.H."/>
            <person name="Jorgensen S.L."/>
            <person name="Zaremba-Niedzwiedzka K."/>
            <person name="Martijn J."/>
            <person name="Lind A.E."/>
            <person name="van Eijk R."/>
            <person name="Schleper C."/>
            <person name="Guy L."/>
            <person name="Ettema T.J."/>
        </authorList>
    </citation>
    <scope>NUCLEOTIDE SEQUENCE</scope>
</reference>
<evidence type="ECO:0000313" key="7">
    <source>
        <dbReference type="EMBL" id="KKN44745.1"/>
    </source>
</evidence>
<organism evidence="7">
    <name type="scientific">marine sediment metagenome</name>
    <dbReference type="NCBI Taxonomy" id="412755"/>
    <lineage>
        <taxon>unclassified sequences</taxon>
        <taxon>metagenomes</taxon>
        <taxon>ecological metagenomes</taxon>
    </lineage>
</organism>
<evidence type="ECO:0000256" key="2">
    <source>
        <dbReference type="ARBA" id="ARBA00022448"/>
    </source>
</evidence>
<keyword evidence="4 6" id="KW-1133">Transmembrane helix</keyword>
<keyword evidence="2" id="KW-0813">Transport</keyword>
<evidence type="ECO:0000256" key="1">
    <source>
        <dbReference type="ARBA" id="ARBA00004141"/>
    </source>
</evidence>
<dbReference type="PANTHER" id="PTHR42948:SF1">
    <property type="entry name" value="TRANSPORTER"/>
    <property type="match status" value="1"/>
</dbReference>
<dbReference type="AlphaFoldDB" id="A0A0F9QKR6"/>
<dbReference type="InterPro" id="IPR037272">
    <property type="entry name" value="SNS_sf"/>
</dbReference>
<dbReference type="PROSITE" id="PS50267">
    <property type="entry name" value="NA_NEUROTRAN_SYMP_3"/>
    <property type="match status" value="1"/>
</dbReference>
<evidence type="ECO:0000256" key="4">
    <source>
        <dbReference type="ARBA" id="ARBA00022989"/>
    </source>
</evidence>
<name>A0A0F9QKR6_9ZZZZ</name>
<dbReference type="PANTHER" id="PTHR42948">
    <property type="entry name" value="TRANSPORTER"/>
    <property type="match status" value="1"/>
</dbReference>
<comment type="caution">
    <text evidence="7">The sequence shown here is derived from an EMBL/GenBank/DDBJ whole genome shotgun (WGS) entry which is preliminary data.</text>
</comment>
<dbReference type="Pfam" id="PF00209">
    <property type="entry name" value="SNF"/>
    <property type="match status" value="1"/>
</dbReference>
<feature type="transmembrane region" description="Helical" evidence="6">
    <location>
        <begin position="53"/>
        <end position="78"/>
    </location>
</feature>
<dbReference type="EMBL" id="LAZR01001432">
    <property type="protein sequence ID" value="KKN44745.1"/>
    <property type="molecule type" value="Genomic_DNA"/>
</dbReference>
<gene>
    <name evidence="7" type="ORF">LCGC14_0689870</name>
</gene>
<feature type="transmembrane region" description="Helical" evidence="6">
    <location>
        <begin position="90"/>
        <end position="112"/>
    </location>
</feature>
<proteinExistence type="predicted"/>
<accession>A0A0F9QKR6</accession>
<dbReference type="InterPro" id="IPR000175">
    <property type="entry name" value="Na/ntran_symport"/>
</dbReference>